<name>A0A0A8ZK24_ARUDO</name>
<dbReference type="EMBL" id="GBRH01262688">
    <property type="protein sequence ID" value="JAD35207.1"/>
    <property type="molecule type" value="Transcribed_RNA"/>
</dbReference>
<protein>
    <submittedName>
        <fullName evidence="1">Uncharacterized protein</fullName>
    </submittedName>
</protein>
<dbReference type="AlphaFoldDB" id="A0A0A8ZK24"/>
<accession>A0A0A8ZK24</accession>
<sequence length="59" mass="6571">MHRGLRLLYDDKSCLEMSDSIVEGGVADIYIEAPHVHELLDDEEDADMGGSIQEVARII</sequence>
<evidence type="ECO:0000313" key="1">
    <source>
        <dbReference type="EMBL" id="JAD35207.1"/>
    </source>
</evidence>
<organism evidence="1">
    <name type="scientific">Arundo donax</name>
    <name type="common">Giant reed</name>
    <name type="synonym">Donax arundinaceus</name>
    <dbReference type="NCBI Taxonomy" id="35708"/>
    <lineage>
        <taxon>Eukaryota</taxon>
        <taxon>Viridiplantae</taxon>
        <taxon>Streptophyta</taxon>
        <taxon>Embryophyta</taxon>
        <taxon>Tracheophyta</taxon>
        <taxon>Spermatophyta</taxon>
        <taxon>Magnoliopsida</taxon>
        <taxon>Liliopsida</taxon>
        <taxon>Poales</taxon>
        <taxon>Poaceae</taxon>
        <taxon>PACMAD clade</taxon>
        <taxon>Arundinoideae</taxon>
        <taxon>Arundineae</taxon>
        <taxon>Arundo</taxon>
    </lineage>
</organism>
<reference evidence="1" key="2">
    <citation type="journal article" date="2015" name="Data Brief">
        <title>Shoot transcriptome of the giant reed, Arundo donax.</title>
        <authorList>
            <person name="Barrero R.A."/>
            <person name="Guerrero F.D."/>
            <person name="Moolhuijzen P."/>
            <person name="Goolsby J.A."/>
            <person name="Tidwell J."/>
            <person name="Bellgard S.E."/>
            <person name="Bellgard M.I."/>
        </authorList>
    </citation>
    <scope>NUCLEOTIDE SEQUENCE</scope>
    <source>
        <tissue evidence="1">Shoot tissue taken approximately 20 cm above the soil surface</tissue>
    </source>
</reference>
<reference evidence="1" key="1">
    <citation type="submission" date="2014-09" db="EMBL/GenBank/DDBJ databases">
        <authorList>
            <person name="Magalhaes I.L.F."/>
            <person name="Oliveira U."/>
            <person name="Santos F.R."/>
            <person name="Vidigal T.H.D.A."/>
            <person name="Brescovit A.D."/>
            <person name="Santos A.J."/>
        </authorList>
    </citation>
    <scope>NUCLEOTIDE SEQUENCE</scope>
    <source>
        <tissue evidence="1">Shoot tissue taken approximately 20 cm above the soil surface</tissue>
    </source>
</reference>
<proteinExistence type="predicted"/>